<keyword evidence="6 7" id="KW-0472">Membrane</keyword>
<keyword evidence="3" id="KW-1003">Cell membrane</keyword>
<organism evidence="9 10">
    <name type="scientific">Melioribacter roseus (strain DSM 23840 / JCM 17771 / VKM B-2668 / P3M-2)</name>
    <dbReference type="NCBI Taxonomy" id="1191523"/>
    <lineage>
        <taxon>Bacteria</taxon>
        <taxon>Pseudomonadati</taxon>
        <taxon>Ignavibacteriota</taxon>
        <taxon>Ignavibacteria</taxon>
        <taxon>Ignavibacteriales</taxon>
        <taxon>Melioribacteraceae</taxon>
        <taxon>Melioribacter</taxon>
    </lineage>
</organism>
<keyword evidence="2" id="KW-0813">Transport</keyword>
<evidence type="ECO:0000256" key="6">
    <source>
        <dbReference type="ARBA" id="ARBA00023136"/>
    </source>
</evidence>
<dbReference type="EMBL" id="CP003557">
    <property type="protein sequence ID" value="AFN75482.1"/>
    <property type="molecule type" value="Genomic_DNA"/>
</dbReference>
<dbReference type="InterPro" id="IPR020846">
    <property type="entry name" value="MFS_dom"/>
</dbReference>
<evidence type="ECO:0000256" key="2">
    <source>
        <dbReference type="ARBA" id="ARBA00022448"/>
    </source>
</evidence>
<dbReference type="InterPro" id="IPR036259">
    <property type="entry name" value="MFS_trans_sf"/>
</dbReference>
<feature type="transmembrane region" description="Helical" evidence="7">
    <location>
        <begin position="54"/>
        <end position="72"/>
    </location>
</feature>
<evidence type="ECO:0000256" key="4">
    <source>
        <dbReference type="ARBA" id="ARBA00022692"/>
    </source>
</evidence>
<dbReference type="OrthoDB" id="9772725at2"/>
<sequence>MRLSENIQKLKTNFKSSFWVANGMELFERLAYYGQATILSIFLRDHLKFTEVEAGQLSSIFGGLIYLLPIFAGAIADKTGFKKAFSFAFGVLAVGYFLIGATGMKTFSGLIPESLLFPFLTVILIFTALGGSFIKPSVLGTVALSTNEETKSLGYAIYYWLVNIGAAIGPLLAYLVRDYFGIEFVYLVSAISCAMMFFVTQFFYKNPVQNSDSQDLKTVFSNLIKVLTNLRFMSFLLIFGLYWVLFWQFFIIIPFYISDFISLDTPIELILSTGAWTIILFQIPVNRLTKKISTQTAIVIGFALATFTWLIWYFALPVTNGATINLFGGEVAASIPLIVFGIFLFSIGEQTQAPRFYEYIADLAPKGQEALFQGYAFLPIALAWGFGGTFGGWIYQLFTKEIDNPQMIFLVMSGIGLLATVLMLIYNKLTKSKG</sequence>
<feature type="transmembrane region" description="Helical" evidence="7">
    <location>
        <begin position="375"/>
        <end position="395"/>
    </location>
</feature>
<reference evidence="9 10" key="1">
    <citation type="journal article" date="2013" name="PLoS ONE">
        <title>Genomic analysis of Melioribacter roseus, facultatively anaerobic organotrophic bacterium representing a novel deep lineage within Bacteriodetes/Chlorobi group.</title>
        <authorList>
            <person name="Kadnikov V.V."/>
            <person name="Mardanov A.V."/>
            <person name="Podosokorskaya O.A."/>
            <person name="Gavrilov S.N."/>
            <person name="Kublanov I.V."/>
            <person name="Beletsky A.V."/>
            <person name="Bonch-Osmolovskaya E.A."/>
            <person name="Ravin N.V."/>
        </authorList>
    </citation>
    <scope>NUCLEOTIDE SEQUENCE [LARGE SCALE GENOMIC DNA]</scope>
    <source>
        <strain evidence="10">JCM 17771 / P3M-2</strain>
    </source>
</reference>
<feature type="transmembrane region" description="Helical" evidence="7">
    <location>
        <begin position="407"/>
        <end position="426"/>
    </location>
</feature>
<feature type="transmembrane region" description="Helical" evidence="7">
    <location>
        <begin position="115"/>
        <end position="134"/>
    </location>
</feature>
<evidence type="ECO:0000256" key="3">
    <source>
        <dbReference type="ARBA" id="ARBA00022475"/>
    </source>
</evidence>
<dbReference type="PANTHER" id="PTHR23517">
    <property type="entry name" value="RESISTANCE PROTEIN MDTM, PUTATIVE-RELATED-RELATED"/>
    <property type="match status" value="1"/>
</dbReference>
<evidence type="ECO:0000313" key="10">
    <source>
        <dbReference type="Proteomes" id="UP000009011"/>
    </source>
</evidence>
<feature type="transmembrane region" description="Helical" evidence="7">
    <location>
        <begin position="235"/>
        <end position="257"/>
    </location>
</feature>
<evidence type="ECO:0000256" key="7">
    <source>
        <dbReference type="SAM" id="Phobius"/>
    </source>
</evidence>
<feature type="domain" description="Major facilitator superfamily (MFS) profile" evidence="8">
    <location>
        <begin position="1"/>
        <end position="431"/>
    </location>
</feature>
<dbReference type="GO" id="GO:0022857">
    <property type="term" value="F:transmembrane transporter activity"/>
    <property type="evidence" value="ECO:0007669"/>
    <property type="project" value="InterPro"/>
</dbReference>
<feature type="transmembrane region" description="Helical" evidence="7">
    <location>
        <begin position="269"/>
        <end position="285"/>
    </location>
</feature>
<keyword evidence="10" id="KW-1185">Reference proteome</keyword>
<accession>I6YY67</accession>
<feature type="transmembrane region" description="Helical" evidence="7">
    <location>
        <begin position="155"/>
        <end position="176"/>
    </location>
</feature>
<dbReference type="HOGENOM" id="CLU_031614_0_0_10"/>
<dbReference type="SUPFAM" id="SSF103473">
    <property type="entry name" value="MFS general substrate transporter"/>
    <property type="match status" value="1"/>
</dbReference>
<feature type="transmembrane region" description="Helical" evidence="7">
    <location>
        <begin position="297"/>
        <end position="315"/>
    </location>
</feature>
<feature type="transmembrane region" description="Helical" evidence="7">
    <location>
        <begin position="182"/>
        <end position="204"/>
    </location>
</feature>
<dbReference type="InterPro" id="IPR011701">
    <property type="entry name" value="MFS"/>
</dbReference>
<evidence type="ECO:0000256" key="5">
    <source>
        <dbReference type="ARBA" id="ARBA00022989"/>
    </source>
</evidence>
<evidence type="ECO:0000259" key="8">
    <source>
        <dbReference type="PROSITE" id="PS50850"/>
    </source>
</evidence>
<proteinExistence type="predicted"/>
<dbReference type="InterPro" id="IPR050171">
    <property type="entry name" value="MFS_Transporters"/>
</dbReference>
<evidence type="ECO:0000313" key="9">
    <source>
        <dbReference type="EMBL" id="AFN75482.1"/>
    </source>
</evidence>
<name>I6YY67_MELRP</name>
<feature type="transmembrane region" description="Helical" evidence="7">
    <location>
        <begin position="84"/>
        <end position="103"/>
    </location>
</feature>
<dbReference type="RefSeq" id="WP_014856914.1">
    <property type="nucleotide sequence ID" value="NC_018178.1"/>
</dbReference>
<keyword evidence="5 7" id="KW-1133">Transmembrane helix</keyword>
<dbReference type="Gene3D" id="1.20.1250.20">
    <property type="entry name" value="MFS general substrate transporter like domains"/>
    <property type="match status" value="2"/>
</dbReference>
<protein>
    <submittedName>
        <fullName evidence="9">Major facilitator superfamily transporter</fullName>
    </submittedName>
</protein>
<dbReference type="STRING" id="1191523.MROS_2252"/>
<dbReference type="PANTHER" id="PTHR23517:SF2">
    <property type="entry name" value="MULTIDRUG RESISTANCE PROTEIN MDTH"/>
    <property type="match status" value="1"/>
</dbReference>
<dbReference type="AlphaFoldDB" id="I6YY67"/>
<evidence type="ECO:0000256" key="1">
    <source>
        <dbReference type="ARBA" id="ARBA00004651"/>
    </source>
</evidence>
<comment type="subcellular location">
    <subcellularLocation>
        <location evidence="1">Cell membrane</location>
        <topology evidence="1">Multi-pass membrane protein</topology>
    </subcellularLocation>
</comment>
<keyword evidence="4 7" id="KW-0812">Transmembrane</keyword>
<dbReference type="PROSITE" id="PS50850">
    <property type="entry name" value="MFS"/>
    <property type="match status" value="1"/>
</dbReference>
<dbReference type="KEGG" id="mro:MROS_2252"/>
<dbReference type="Pfam" id="PF07690">
    <property type="entry name" value="MFS_1"/>
    <property type="match status" value="1"/>
</dbReference>
<dbReference type="Proteomes" id="UP000009011">
    <property type="component" value="Chromosome"/>
</dbReference>
<gene>
    <name evidence="9" type="ordered locus">MROS_2252</name>
</gene>
<feature type="transmembrane region" description="Helical" evidence="7">
    <location>
        <begin position="327"/>
        <end position="347"/>
    </location>
</feature>
<dbReference type="eggNOG" id="COG3104">
    <property type="taxonomic scope" value="Bacteria"/>
</dbReference>
<dbReference type="GO" id="GO:0005886">
    <property type="term" value="C:plasma membrane"/>
    <property type="evidence" value="ECO:0007669"/>
    <property type="project" value="UniProtKB-SubCell"/>
</dbReference>